<evidence type="ECO:0000313" key="6">
    <source>
        <dbReference type="Proteomes" id="UP000677803"/>
    </source>
</evidence>
<protein>
    <submittedName>
        <fullName evidence="5">(Atlantic silverside) hypothetical protein</fullName>
    </submittedName>
</protein>
<dbReference type="Proteomes" id="UP000677803">
    <property type="component" value="Unassembled WGS sequence"/>
</dbReference>
<dbReference type="Gene3D" id="3.30.2410.10">
    <property type="entry name" value="Hect, E3 ligase catalytic domain"/>
    <property type="match status" value="1"/>
</dbReference>
<feature type="region of interest" description="Disordered" evidence="3">
    <location>
        <begin position="160"/>
        <end position="196"/>
    </location>
</feature>
<evidence type="ECO:0000313" key="5">
    <source>
        <dbReference type="EMBL" id="CAG5974186.1"/>
    </source>
</evidence>
<sequence length="430" mass="48774">MYCPFCGTATINSADICCQCGRNIKFVQDHANKAQDERNTTTATPDVQPSTSTGVECFMNFRAIKERERNTFFTKKHQNKTQKGNKLKINVGLMRMQGDSLKTVRGKLLPVEIHPEWASEQVLAAAVKKQKDFNIDLRDCAPVLLYPDAREVKNIPGTDIPFTVQKPSGHTEHGSDQDGGNTNVQEHPMSSEGQNPFYRNYTNVYAPIIVDSDSEPDEYVMQFPEQSAGTLTELHQSVERHASILQTAGCLQFPVTVDDKLKLVKEFVDWYIIYRNHFSIQRYKDGLSTLNFLNALEQHASVFRPFMCARVEQLTSKILEEIFEVQLSEKGSSRRHEETRVLGFWRFFILDTEEQKTGLSLQDILMFATGLNTLPPSSILPPPKLIFQATSRFPVSSICSNTIKIPMSKTYQFKEDMDFGIQNSPGFGLY</sequence>
<name>A0A8S4BG45_9TELE</name>
<dbReference type="InterPro" id="IPR000569">
    <property type="entry name" value="HECT_dom"/>
</dbReference>
<dbReference type="SUPFAM" id="SSF56204">
    <property type="entry name" value="Hect, E3 ligase catalytic domain"/>
    <property type="match status" value="1"/>
</dbReference>
<accession>A0A8S4BG45</accession>
<proteinExistence type="predicted"/>
<gene>
    <name evidence="5" type="ORF">MMEN_LOCUS15803</name>
</gene>
<dbReference type="EMBL" id="CAJRST010032001">
    <property type="protein sequence ID" value="CAG5974186.1"/>
    <property type="molecule type" value="Genomic_DNA"/>
</dbReference>
<organism evidence="5 6">
    <name type="scientific">Menidia menidia</name>
    <name type="common">Atlantic silverside</name>
    <dbReference type="NCBI Taxonomy" id="238744"/>
    <lineage>
        <taxon>Eukaryota</taxon>
        <taxon>Metazoa</taxon>
        <taxon>Chordata</taxon>
        <taxon>Craniata</taxon>
        <taxon>Vertebrata</taxon>
        <taxon>Euteleostomi</taxon>
        <taxon>Actinopterygii</taxon>
        <taxon>Neopterygii</taxon>
        <taxon>Teleostei</taxon>
        <taxon>Neoteleostei</taxon>
        <taxon>Acanthomorphata</taxon>
        <taxon>Ovalentaria</taxon>
        <taxon>Atherinomorphae</taxon>
        <taxon>Atheriniformes</taxon>
        <taxon>Atherinopsidae</taxon>
        <taxon>Menidiinae</taxon>
        <taxon>Menidia</taxon>
    </lineage>
</organism>
<keyword evidence="6" id="KW-1185">Reference proteome</keyword>
<comment type="caution">
    <text evidence="5">The sequence shown here is derived from an EMBL/GenBank/DDBJ whole genome shotgun (WGS) entry which is preliminary data.</text>
</comment>
<dbReference type="Pfam" id="PF00632">
    <property type="entry name" value="HECT"/>
    <property type="match status" value="1"/>
</dbReference>
<evidence type="ECO:0000256" key="3">
    <source>
        <dbReference type="SAM" id="MobiDB-lite"/>
    </source>
</evidence>
<keyword evidence="2" id="KW-0833">Ubl conjugation pathway</keyword>
<dbReference type="GO" id="GO:0004842">
    <property type="term" value="F:ubiquitin-protein transferase activity"/>
    <property type="evidence" value="ECO:0007669"/>
    <property type="project" value="InterPro"/>
</dbReference>
<evidence type="ECO:0000256" key="2">
    <source>
        <dbReference type="ARBA" id="ARBA00022786"/>
    </source>
</evidence>
<evidence type="ECO:0000256" key="1">
    <source>
        <dbReference type="ARBA" id="ARBA00022679"/>
    </source>
</evidence>
<feature type="domain" description="HECT" evidence="4">
    <location>
        <begin position="252"/>
        <end position="429"/>
    </location>
</feature>
<evidence type="ECO:0000259" key="4">
    <source>
        <dbReference type="Pfam" id="PF00632"/>
    </source>
</evidence>
<dbReference type="AlphaFoldDB" id="A0A8S4BG45"/>
<keyword evidence="1" id="KW-0808">Transferase</keyword>
<dbReference type="InterPro" id="IPR035983">
    <property type="entry name" value="Hect_E3_ubiquitin_ligase"/>
</dbReference>
<reference evidence="5" key="1">
    <citation type="submission" date="2021-05" db="EMBL/GenBank/DDBJ databases">
        <authorList>
            <person name="Tigano A."/>
        </authorList>
    </citation>
    <scope>NUCLEOTIDE SEQUENCE</scope>
</reference>
<dbReference type="OrthoDB" id="2384350at2759"/>